<comment type="caution">
    <text evidence="13">The sequence shown here is derived from an EMBL/GenBank/DDBJ whole genome shotgun (WGS) entry which is preliminary data.</text>
</comment>
<keyword evidence="3" id="KW-0378">Hydrolase</keyword>
<dbReference type="Gene3D" id="1.10.4080.10">
    <property type="entry name" value="ADP-ribosylation/Crystallin J1"/>
    <property type="match status" value="1"/>
</dbReference>
<evidence type="ECO:0000256" key="9">
    <source>
        <dbReference type="ARBA" id="ARBA00043187"/>
    </source>
</evidence>
<feature type="binding site" evidence="12">
    <location>
        <position position="347"/>
    </location>
    <ligand>
        <name>Mg(2+)</name>
        <dbReference type="ChEBI" id="CHEBI:18420"/>
        <label>1</label>
    </ligand>
</feature>
<evidence type="ECO:0000256" key="10">
    <source>
        <dbReference type="ARBA" id="ARBA00043193"/>
    </source>
</evidence>
<protein>
    <recommendedName>
        <fullName evidence="4">ADP-ribosylhydrolase ARH3</fullName>
        <ecNumber evidence="2">3.2.1.143</ecNumber>
    </recommendedName>
    <alternativeName>
        <fullName evidence="5">ADP-ribose glycohydrolase ARH3</fullName>
    </alternativeName>
    <alternativeName>
        <fullName evidence="6">ADP-ribosylhydrolase 3</fullName>
    </alternativeName>
    <alternativeName>
        <fullName evidence="9">O-acetyl-ADP-ribose deacetylase ARH3</fullName>
    </alternativeName>
    <alternativeName>
        <fullName evidence="10">Poly(ADP-ribose) glycohydrolase ARH3</fullName>
    </alternativeName>
    <alternativeName>
        <fullName evidence="8">[Protein ADP-ribosylarginine] hydrolase-like protein 2</fullName>
    </alternativeName>
    <alternativeName>
        <fullName evidence="7">[Protein ADP-ribosylserine] hydrolase</fullName>
    </alternativeName>
</protein>
<feature type="binding site" evidence="12">
    <location>
        <position position="345"/>
    </location>
    <ligand>
        <name>Mg(2+)</name>
        <dbReference type="ChEBI" id="CHEBI:18420"/>
        <label>1</label>
    </ligand>
</feature>
<feature type="binding site" evidence="12">
    <location>
        <position position="348"/>
    </location>
    <ligand>
        <name>Mg(2+)</name>
        <dbReference type="ChEBI" id="CHEBI:18420"/>
        <label>1</label>
    </ligand>
</feature>
<dbReference type="EC" id="3.2.1.143" evidence="2"/>
<dbReference type="PANTHER" id="PTHR16222">
    <property type="entry name" value="ADP-RIBOSYLGLYCOHYDROLASE"/>
    <property type="match status" value="1"/>
</dbReference>
<dbReference type="Proteomes" id="UP001605036">
    <property type="component" value="Unassembled WGS sequence"/>
</dbReference>
<evidence type="ECO:0000256" key="1">
    <source>
        <dbReference type="ARBA" id="ARBA00010702"/>
    </source>
</evidence>
<dbReference type="EMBL" id="JBHFFA010000006">
    <property type="protein sequence ID" value="KAL2622229.1"/>
    <property type="molecule type" value="Genomic_DNA"/>
</dbReference>
<dbReference type="SUPFAM" id="SSF101478">
    <property type="entry name" value="ADP-ribosylglycohydrolase"/>
    <property type="match status" value="1"/>
</dbReference>
<dbReference type="PANTHER" id="PTHR16222:SF24">
    <property type="entry name" value="ADP-RIBOSYLHYDROLASE ARH3"/>
    <property type="match status" value="1"/>
</dbReference>
<evidence type="ECO:0000256" key="2">
    <source>
        <dbReference type="ARBA" id="ARBA00012255"/>
    </source>
</evidence>
<evidence type="ECO:0000256" key="12">
    <source>
        <dbReference type="PIRSR" id="PIRSR605502-1"/>
    </source>
</evidence>
<sequence>MLCKKFWIGVCSKTKAVKMKRSSFLGCLLAGACGDALGAKVEFIGRSVSIFRKYGPRGIRDIGMNYDVFGGVTDDTQMTLFTAEGLISAFLPLLVGERSEVSESLFQPEDTVPSLHQSYLRWLKTQGVRSNSPAYKNEVVDRGWLIQQKSLFARRAPGNTCLGALMSGAVGSTHNLINNSKGCGGVMRVAPCALIVAAGFPDLPKDQKLHLAFKLGCSAAAVTHTHPSGWLSSGCLASIILSILSGECLEKSVEETIVLLEKEPKHKECLQKVEQAMRLATLFHKKSVEFAEGSVEKQDLALEHIEMIGEGWVGEEALGIALYCCLISPNDIETAVCYAVNHGGDSDSTGAIAGNILGALLGSEAIPSRWTQAVELRDVIQKVSNDLFDVLDPQKQQKLTLRYPPAVMTTNNGTDLKPYYQAQFGLHERCSRILETPE</sequence>
<dbReference type="InterPro" id="IPR050792">
    <property type="entry name" value="ADP-ribosylglycohydrolase"/>
</dbReference>
<evidence type="ECO:0000313" key="13">
    <source>
        <dbReference type="EMBL" id="KAL2622229.1"/>
    </source>
</evidence>
<dbReference type="GO" id="GO:0004649">
    <property type="term" value="F:poly(ADP-ribose) glycohydrolase activity"/>
    <property type="evidence" value="ECO:0007669"/>
    <property type="project" value="UniProtKB-EC"/>
</dbReference>
<evidence type="ECO:0000256" key="7">
    <source>
        <dbReference type="ARBA" id="ARBA00042722"/>
    </source>
</evidence>
<feature type="binding site" evidence="12">
    <location>
        <position position="74"/>
    </location>
    <ligand>
        <name>Mg(2+)</name>
        <dbReference type="ChEBI" id="CHEBI:18420"/>
        <label>1</label>
    </ligand>
</feature>
<dbReference type="Pfam" id="PF03747">
    <property type="entry name" value="ADP_ribosyl_GH"/>
    <property type="match status" value="1"/>
</dbReference>
<dbReference type="InterPro" id="IPR036705">
    <property type="entry name" value="Ribosyl_crysJ1_sf"/>
</dbReference>
<evidence type="ECO:0000256" key="11">
    <source>
        <dbReference type="ARBA" id="ARBA00049015"/>
    </source>
</evidence>
<evidence type="ECO:0000256" key="3">
    <source>
        <dbReference type="ARBA" id="ARBA00022801"/>
    </source>
</evidence>
<keyword evidence="12" id="KW-0479">Metal-binding</keyword>
<evidence type="ECO:0000313" key="14">
    <source>
        <dbReference type="Proteomes" id="UP001605036"/>
    </source>
</evidence>
<organism evidence="13 14">
    <name type="scientific">Riccia fluitans</name>
    <dbReference type="NCBI Taxonomy" id="41844"/>
    <lineage>
        <taxon>Eukaryota</taxon>
        <taxon>Viridiplantae</taxon>
        <taxon>Streptophyta</taxon>
        <taxon>Embryophyta</taxon>
        <taxon>Marchantiophyta</taxon>
        <taxon>Marchantiopsida</taxon>
        <taxon>Marchantiidae</taxon>
        <taxon>Marchantiales</taxon>
        <taxon>Ricciaceae</taxon>
        <taxon>Riccia</taxon>
    </lineage>
</organism>
<proteinExistence type="inferred from homology"/>
<comment type="cofactor">
    <cofactor evidence="12">
        <name>Mg(2+)</name>
        <dbReference type="ChEBI" id="CHEBI:18420"/>
    </cofactor>
    <text evidence="12">Binds 2 magnesium ions per subunit.</text>
</comment>
<evidence type="ECO:0000256" key="4">
    <source>
        <dbReference type="ARBA" id="ARBA00041057"/>
    </source>
</evidence>
<reference evidence="13 14" key="1">
    <citation type="submission" date="2024-09" db="EMBL/GenBank/DDBJ databases">
        <title>Chromosome-scale assembly of Riccia fluitans.</title>
        <authorList>
            <person name="Paukszto L."/>
            <person name="Sawicki J."/>
            <person name="Karawczyk K."/>
            <person name="Piernik-Szablinska J."/>
            <person name="Szczecinska M."/>
            <person name="Mazdziarz M."/>
        </authorList>
    </citation>
    <scope>NUCLEOTIDE SEQUENCE [LARGE SCALE GENOMIC DNA]</scope>
    <source>
        <strain evidence="13">Rf_01</strain>
        <tissue evidence="13">Aerial parts of the thallus</tissue>
    </source>
</reference>
<dbReference type="InterPro" id="IPR005502">
    <property type="entry name" value="Ribosyl_crysJ1"/>
</dbReference>
<evidence type="ECO:0000256" key="6">
    <source>
        <dbReference type="ARBA" id="ARBA00042471"/>
    </source>
</evidence>
<feature type="binding site" evidence="12">
    <location>
        <position position="73"/>
    </location>
    <ligand>
        <name>Mg(2+)</name>
        <dbReference type="ChEBI" id="CHEBI:18420"/>
        <label>1</label>
    </ligand>
</feature>
<dbReference type="AlphaFoldDB" id="A0ABD1Y643"/>
<evidence type="ECO:0000256" key="5">
    <source>
        <dbReference type="ARBA" id="ARBA00042398"/>
    </source>
</evidence>
<comment type="catalytic activity">
    <reaction evidence="11">
        <text>alpha-NAD(+) + H2O = ADP-D-ribose + nicotinamide + H(+)</text>
        <dbReference type="Rhea" id="RHEA:68792"/>
        <dbReference type="ChEBI" id="CHEBI:15377"/>
        <dbReference type="ChEBI" id="CHEBI:15378"/>
        <dbReference type="ChEBI" id="CHEBI:17154"/>
        <dbReference type="ChEBI" id="CHEBI:57967"/>
        <dbReference type="ChEBI" id="CHEBI:77017"/>
    </reaction>
</comment>
<evidence type="ECO:0000256" key="8">
    <source>
        <dbReference type="ARBA" id="ARBA00042850"/>
    </source>
</evidence>
<gene>
    <name evidence="13" type="ORF">R1flu_002434</name>
</gene>
<dbReference type="PROSITE" id="PS51257">
    <property type="entry name" value="PROKAR_LIPOPROTEIN"/>
    <property type="match status" value="1"/>
</dbReference>
<keyword evidence="12" id="KW-0460">Magnesium</keyword>
<accession>A0ABD1Y643</accession>
<feature type="binding site" evidence="12">
    <location>
        <position position="75"/>
    </location>
    <ligand>
        <name>Mg(2+)</name>
        <dbReference type="ChEBI" id="CHEBI:18420"/>
        <label>1</label>
    </ligand>
</feature>
<name>A0ABD1Y643_9MARC</name>
<comment type="similarity">
    <text evidence="1">Belongs to the ADP-ribosylglycohydrolase family.</text>
</comment>
<keyword evidence="14" id="KW-1185">Reference proteome</keyword>